<name>A0A850P8G5_9PROT</name>
<dbReference type="InterPro" id="IPR015126">
    <property type="entry name" value="Mu_I-gamma"/>
</dbReference>
<dbReference type="InterPro" id="IPR009057">
    <property type="entry name" value="Homeodomain-like_sf"/>
</dbReference>
<sequence length="92" mass="10390">MAGVPRPHWLPFLASKCQGNPGRRALCHERALDIFKLLWLRPEKPTIAACYDDLKQIAKAEGLGVQKSRGYSLCCSYTRKFRSVRSRRGVGT</sequence>
<accession>A0A850P8G5</accession>
<dbReference type="Gene3D" id="1.10.10.60">
    <property type="entry name" value="Homeodomain-like"/>
    <property type="match status" value="1"/>
</dbReference>
<proteinExistence type="predicted"/>
<dbReference type="EMBL" id="JABXXS010000045">
    <property type="protein sequence ID" value="NVN38162.1"/>
    <property type="molecule type" value="Genomic_DNA"/>
</dbReference>
<dbReference type="SUPFAM" id="SSF46689">
    <property type="entry name" value="Homeodomain-like"/>
    <property type="match status" value="1"/>
</dbReference>
<reference evidence="2 3" key="1">
    <citation type="submission" date="2020-06" db="EMBL/GenBank/DDBJ databases">
        <title>Description of novel acetic acid bacteria.</title>
        <authorList>
            <person name="Sombolestani A."/>
        </authorList>
    </citation>
    <scope>NUCLEOTIDE SEQUENCE [LARGE SCALE GENOMIC DNA]</scope>
    <source>
        <strain evidence="2 3">LMG 25</strain>
    </source>
</reference>
<dbReference type="AlphaFoldDB" id="A0A850P8G5"/>
<dbReference type="Pfam" id="PF09039">
    <property type="entry name" value="HTH_Tnp_Mu_2"/>
    <property type="match status" value="1"/>
</dbReference>
<protein>
    <recommendedName>
        <fullName evidence="1">Mu DNA binding I gamma subdomain domain-containing protein</fullName>
    </recommendedName>
</protein>
<feature type="domain" description="Mu DNA binding I gamma subdomain" evidence="1">
    <location>
        <begin position="3"/>
        <end position="65"/>
    </location>
</feature>
<evidence type="ECO:0000313" key="3">
    <source>
        <dbReference type="Proteomes" id="UP000522590"/>
    </source>
</evidence>
<dbReference type="Proteomes" id="UP000522590">
    <property type="component" value="Unassembled WGS sequence"/>
</dbReference>
<evidence type="ECO:0000259" key="1">
    <source>
        <dbReference type="Pfam" id="PF09039"/>
    </source>
</evidence>
<evidence type="ECO:0000313" key="2">
    <source>
        <dbReference type="EMBL" id="NVN38162.1"/>
    </source>
</evidence>
<comment type="caution">
    <text evidence="2">The sequence shown here is derived from an EMBL/GenBank/DDBJ whole genome shotgun (WGS) entry which is preliminary data.</text>
</comment>
<gene>
    <name evidence="2" type="ORF">HUK81_14715</name>
</gene>
<organism evidence="2 3">
    <name type="scientific">Komagataeibacter swingsii</name>
    <dbReference type="NCBI Taxonomy" id="215220"/>
    <lineage>
        <taxon>Bacteria</taxon>
        <taxon>Pseudomonadati</taxon>
        <taxon>Pseudomonadota</taxon>
        <taxon>Alphaproteobacteria</taxon>
        <taxon>Acetobacterales</taxon>
        <taxon>Acetobacteraceae</taxon>
        <taxon>Komagataeibacter</taxon>
    </lineage>
</organism>